<dbReference type="PANTHER" id="PTHR46621">
    <property type="entry name" value="SNRNA-ACTIVATING PROTEIN COMPLEX SUBUNIT 4"/>
    <property type="match status" value="1"/>
</dbReference>
<evidence type="ECO:0000256" key="5">
    <source>
        <dbReference type="ARBA" id="ARBA00023242"/>
    </source>
</evidence>
<evidence type="ECO:0000256" key="4">
    <source>
        <dbReference type="ARBA" id="ARBA00023163"/>
    </source>
</evidence>
<keyword evidence="9" id="KW-1185">Reference proteome</keyword>
<dbReference type="GO" id="GO:0042795">
    <property type="term" value="P:snRNA transcription by RNA polymerase II"/>
    <property type="evidence" value="ECO:0007669"/>
    <property type="project" value="TreeGrafter"/>
</dbReference>
<gene>
    <name evidence="10" type="primary">LOC111745530</name>
</gene>
<dbReference type="PANTHER" id="PTHR46621:SF1">
    <property type="entry name" value="SNRNA-ACTIVATING PROTEIN COMPLEX SUBUNIT 4"/>
    <property type="match status" value="1"/>
</dbReference>
<dbReference type="GO" id="GO:0042796">
    <property type="term" value="P:snRNA transcription by RNA polymerase III"/>
    <property type="evidence" value="ECO:0007669"/>
    <property type="project" value="TreeGrafter"/>
</dbReference>
<dbReference type="InterPro" id="IPR009057">
    <property type="entry name" value="Homeodomain-like_sf"/>
</dbReference>
<keyword evidence="3" id="KW-0238">DNA-binding</keyword>
<feature type="domain" description="HTH myb-type" evidence="8">
    <location>
        <begin position="119"/>
        <end position="169"/>
    </location>
</feature>
<dbReference type="KEGG" id="pvp:111745530"/>
<dbReference type="RefSeq" id="XP_023392207.1">
    <property type="nucleotide sequence ID" value="XM_023536439.1"/>
</dbReference>
<dbReference type="InterPro" id="IPR001005">
    <property type="entry name" value="SANT/Myb"/>
</dbReference>
<proteinExistence type="predicted"/>
<feature type="compositionally biased region" description="Basic residues" evidence="6">
    <location>
        <begin position="13"/>
        <end position="22"/>
    </location>
</feature>
<sequence>MLRTVPTGSGRGKQVRGSRKRISREAQLCPGRPSARRAPVTLLLWCGKTGRSAFQCLQKLQQHSKASRRKEWTEQEDRMLTQLVQEMRVGSHIPYRKIVYYMEGRDSMQLIYRWTKSLDPSLKKGFWAPEEDAKLLRAVAKYGEQDWFKIRAEVPDKKANDSKMGKGPA</sequence>
<reference evidence="10" key="1">
    <citation type="submission" date="2025-08" db="UniProtKB">
        <authorList>
            <consortium name="RefSeq"/>
        </authorList>
    </citation>
    <scope>IDENTIFICATION</scope>
    <source>
        <tissue evidence="10">Kidney</tissue>
    </source>
</reference>
<dbReference type="GO" id="GO:0019185">
    <property type="term" value="C:snRNA-activating protein complex"/>
    <property type="evidence" value="ECO:0007669"/>
    <property type="project" value="TreeGrafter"/>
</dbReference>
<protein>
    <submittedName>
        <fullName evidence="10">snRNA-activating protein complex subunit 4-like isoform X1</fullName>
    </submittedName>
</protein>
<evidence type="ECO:0000259" key="8">
    <source>
        <dbReference type="PROSITE" id="PS51294"/>
    </source>
</evidence>
<dbReference type="GO" id="GO:0001006">
    <property type="term" value="F:RNA polymerase III type 3 promoter sequence-specific DNA binding"/>
    <property type="evidence" value="ECO:0007669"/>
    <property type="project" value="TreeGrafter"/>
</dbReference>
<dbReference type="InterPro" id="IPR017930">
    <property type="entry name" value="Myb_dom"/>
</dbReference>
<dbReference type="AlphaFoldDB" id="A0A6P6CY13"/>
<dbReference type="SMART" id="SM00717">
    <property type="entry name" value="SANT"/>
    <property type="match status" value="2"/>
</dbReference>
<dbReference type="PROSITE" id="PS51294">
    <property type="entry name" value="HTH_MYB"/>
    <property type="match status" value="1"/>
</dbReference>
<feature type="domain" description="Myb-like" evidence="7">
    <location>
        <begin position="119"/>
        <end position="163"/>
    </location>
</feature>
<evidence type="ECO:0000256" key="6">
    <source>
        <dbReference type="SAM" id="MobiDB-lite"/>
    </source>
</evidence>
<dbReference type="FunFam" id="1.10.10.60:FF:000321">
    <property type="entry name" value="Small nuclear RNA-activating complex, polypeptide 4"/>
    <property type="match status" value="1"/>
</dbReference>
<evidence type="ECO:0000313" key="9">
    <source>
        <dbReference type="Proteomes" id="UP000515202"/>
    </source>
</evidence>
<evidence type="ECO:0000256" key="1">
    <source>
        <dbReference type="ARBA" id="ARBA00022737"/>
    </source>
</evidence>
<feature type="region of interest" description="Disordered" evidence="6">
    <location>
        <begin position="1"/>
        <end position="24"/>
    </location>
</feature>
<dbReference type="InterPro" id="IPR051575">
    <property type="entry name" value="Myb-like_DNA-bd"/>
</dbReference>
<keyword evidence="2" id="KW-0805">Transcription regulation</keyword>
<dbReference type="SUPFAM" id="SSF46689">
    <property type="entry name" value="Homeodomain-like"/>
    <property type="match status" value="2"/>
</dbReference>
<dbReference type="Pfam" id="PF13921">
    <property type="entry name" value="Myb_DNA-bind_6"/>
    <property type="match status" value="1"/>
</dbReference>
<dbReference type="GeneID" id="111745530"/>
<accession>A0A6P6CY13</accession>
<organism evidence="9 10">
    <name type="scientific">Pteropus vampyrus</name>
    <name type="common">Large flying fox</name>
    <dbReference type="NCBI Taxonomy" id="132908"/>
    <lineage>
        <taxon>Eukaryota</taxon>
        <taxon>Metazoa</taxon>
        <taxon>Chordata</taxon>
        <taxon>Craniata</taxon>
        <taxon>Vertebrata</taxon>
        <taxon>Euteleostomi</taxon>
        <taxon>Mammalia</taxon>
        <taxon>Eutheria</taxon>
        <taxon>Laurasiatheria</taxon>
        <taxon>Chiroptera</taxon>
        <taxon>Yinpterochiroptera</taxon>
        <taxon>Pteropodoidea</taxon>
        <taxon>Pteropodidae</taxon>
        <taxon>Pteropodinae</taxon>
        <taxon>Pteropus</taxon>
    </lineage>
</organism>
<keyword evidence="5" id="KW-0539">Nucleus</keyword>
<evidence type="ECO:0000256" key="2">
    <source>
        <dbReference type="ARBA" id="ARBA00023015"/>
    </source>
</evidence>
<evidence type="ECO:0000313" key="10">
    <source>
        <dbReference type="RefSeq" id="XP_023392207.1"/>
    </source>
</evidence>
<dbReference type="Gene3D" id="1.10.10.60">
    <property type="entry name" value="Homeodomain-like"/>
    <property type="match status" value="2"/>
</dbReference>
<dbReference type="GO" id="GO:0000978">
    <property type="term" value="F:RNA polymerase II cis-regulatory region sequence-specific DNA binding"/>
    <property type="evidence" value="ECO:0007669"/>
    <property type="project" value="TreeGrafter"/>
</dbReference>
<feature type="domain" description="Myb-like" evidence="7">
    <location>
        <begin position="64"/>
        <end position="118"/>
    </location>
</feature>
<name>A0A6P6CY13_PTEVA</name>
<dbReference type="PROSITE" id="PS50090">
    <property type="entry name" value="MYB_LIKE"/>
    <property type="match status" value="2"/>
</dbReference>
<evidence type="ECO:0000256" key="3">
    <source>
        <dbReference type="ARBA" id="ARBA00023125"/>
    </source>
</evidence>
<evidence type="ECO:0000259" key="7">
    <source>
        <dbReference type="PROSITE" id="PS50090"/>
    </source>
</evidence>
<dbReference type="Proteomes" id="UP000515202">
    <property type="component" value="Unplaced"/>
</dbReference>
<dbReference type="OrthoDB" id="2143914at2759"/>
<keyword evidence="4" id="KW-0804">Transcription</keyword>
<dbReference type="CDD" id="cd00167">
    <property type="entry name" value="SANT"/>
    <property type="match status" value="2"/>
</dbReference>
<keyword evidence="1" id="KW-0677">Repeat</keyword>